<evidence type="ECO:0000313" key="1">
    <source>
        <dbReference type="EMBL" id="AWS00386.1"/>
    </source>
</evidence>
<accession>A0A2U9IWK4</accession>
<name>A0A2U9IWK4_9CREN</name>
<dbReference type="RefSeq" id="WP_110369656.1">
    <property type="nucleotide sequence ID" value="NZ_CP029287.2"/>
</dbReference>
<organism evidence="1 2">
    <name type="scientific">Metallosphaera hakonensis JCM 8857 = DSM 7519</name>
    <dbReference type="NCBI Taxonomy" id="1293036"/>
    <lineage>
        <taxon>Archaea</taxon>
        <taxon>Thermoproteota</taxon>
        <taxon>Thermoprotei</taxon>
        <taxon>Sulfolobales</taxon>
        <taxon>Sulfolobaceae</taxon>
        <taxon>Metallosphaera</taxon>
    </lineage>
</organism>
<protein>
    <submittedName>
        <fullName evidence="1">Uncharacterized protein</fullName>
    </submittedName>
</protein>
<dbReference type="GeneID" id="36836211"/>
<proteinExistence type="predicted"/>
<dbReference type="EMBL" id="CP029287">
    <property type="protein sequence ID" value="AWS00386.1"/>
    <property type="molecule type" value="Genomic_DNA"/>
</dbReference>
<dbReference type="KEGG" id="mhk:DFR87_12670"/>
<dbReference type="OrthoDB" id="44086at2157"/>
<sequence length="118" mass="13256">MSNYGKFHVAYLFGSGKAWIKAGGGVRAKEGFLEGPLYSPMGVTYVGSIMNEEMRFEVNISVNKLSSTTSVRIMYNVDEKSNFWQRIAGFSFYDLIDHVVKGHLVAVLSNYPIMKRTC</sequence>
<evidence type="ECO:0000313" key="2">
    <source>
        <dbReference type="Proteomes" id="UP000247586"/>
    </source>
</evidence>
<keyword evidence="2" id="KW-1185">Reference proteome</keyword>
<dbReference type="Proteomes" id="UP000247586">
    <property type="component" value="Chromosome"/>
</dbReference>
<dbReference type="AlphaFoldDB" id="A0A2U9IWK4"/>
<reference evidence="1" key="1">
    <citation type="submission" date="2018-05" db="EMBL/GenBank/DDBJ databases">
        <title>Complete Genome Sequences of Extremely Thermoacidophilic, Metal-Mobilizing Type-Strain Members of the Archaeal Family Sulfolobaceae: Acidianus brierleyi DSM-1651T, Acidianus sulfidivorans DSM-18786T, Metallosphaera hakonensis DSM-7519T, and Metallosphaera prunae DSM-10039T.</title>
        <authorList>
            <person name="Counts J.A."/>
            <person name="Kelly R.M."/>
        </authorList>
    </citation>
    <scope>NUCLEOTIDE SEQUENCE [LARGE SCALE GENOMIC DNA]</scope>
    <source>
        <strain evidence="1">HO1-1</strain>
    </source>
</reference>
<gene>
    <name evidence="1" type="ORF">DFR87_12670</name>
</gene>